<dbReference type="InterPro" id="IPR036396">
    <property type="entry name" value="Cyt_P450_sf"/>
</dbReference>
<dbReference type="Gene3D" id="1.10.630.10">
    <property type="entry name" value="Cytochrome P450"/>
    <property type="match status" value="1"/>
</dbReference>
<reference evidence="3" key="1">
    <citation type="submission" date="2020-05" db="EMBL/GenBank/DDBJ databases">
        <title>Mycena genomes resolve the evolution of fungal bioluminescence.</title>
        <authorList>
            <person name="Tsai I.J."/>
        </authorList>
    </citation>
    <scope>NUCLEOTIDE SEQUENCE</scope>
    <source>
        <strain evidence="3">160909Yilan</strain>
    </source>
</reference>
<evidence type="ECO:0000256" key="1">
    <source>
        <dbReference type="ARBA" id="ARBA00022723"/>
    </source>
</evidence>
<dbReference type="GO" id="GO:0020037">
    <property type="term" value="F:heme binding"/>
    <property type="evidence" value="ECO:0007669"/>
    <property type="project" value="InterPro"/>
</dbReference>
<dbReference type="AlphaFoldDB" id="A0A8H6YAS7"/>
<evidence type="ECO:0000256" key="2">
    <source>
        <dbReference type="ARBA" id="ARBA00023004"/>
    </source>
</evidence>
<evidence type="ECO:0000313" key="4">
    <source>
        <dbReference type="Proteomes" id="UP000623467"/>
    </source>
</evidence>
<keyword evidence="2" id="KW-0408">Iron</keyword>
<dbReference type="InterPro" id="IPR017972">
    <property type="entry name" value="Cyt_P450_CS"/>
</dbReference>
<name>A0A8H6YAS7_9AGAR</name>
<protein>
    <submittedName>
        <fullName evidence="3">Cytochrome P450</fullName>
    </submittedName>
</protein>
<dbReference type="PROSITE" id="PS00086">
    <property type="entry name" value="CYTOCHROME_P450"/>
    <property type="match status" value="1"/>
</dbReference>
<dbReference type="SUPFAM" id="SSF48264">
    <property type="entry name" value="Cytochrome P450"/>
    <property type="match status" value="1"/>
</dbReference>
<keyword evidence="1" id="KW-0479">Metal-binding</keyword>
<dbReference type="GO" id="GO:0004497">
    <property type="term" value="F:monooxygenase activity"/>
    <property type="evidence" value="ECO:0007669"/>
    <property type="project" value="InterPro"/>
</dbReference>
<dbReference type="GO" id="GO:0016705">
    <property type="term" value="F:oxidoreductase activity, acting on paired donors, with incorporation or reduction of molecular oxygen"/>
    <property type="evidence" value="ECO:0007669"/>
    <property type="project" value="InterPro"/>
</dbReference>
<evidence type="ECO:0000313" key="3">
    <source>
        <dbReference type="EMBL" id="KAF7355574.1"/>
    </source>
</evidence>
<accession>A0A8H6YAS7</accession>
<comment type="caution">
    <text evidence="3">The sequence shown here is derived from an EMBL/GenBank/DDBJ whole genome shotgun (WGS) entry which is preliminary data.</text>
</comment>
<dbReference type="Proteomes" id="UP000623467">
    <property type="component" value="Unassembled WGS sequence"/>
</dbReference>
<sequence>MAKVMDLVFGFGRRLCPGKLFGEGNVFAIAATVLATCDIGPSVGGVEEVVYSSGSIRLTLVLHFRNVWAFGILTFNPTVSTDVTGLRVHQLLRSASVIYLACTLL</sequence>
<proteinExistence type="predicted"/>
<keyword evidence="4" id="KW-1185">Reference proteome</keyword>
<dbReference type="GO" id="GO:0005506">
    <property type="term" value="F:iron ion binding"/>
    <property type="evidence" value="ECO:0007669"/>
    <property type="project" value="InterPro"/>
</dbReference>
<dbReference type="EMBL" id="JACAZH010000011">
    <property type="protein sequence ID" value="KAF7355574.1"/>
    <property type="molecule type" value="Genomic_DNA"/>
</dbReference>
<dbReference type="OrthoDB" id="2789670at2759"/>
<organism evidence="3 4">
    <name type="scientific">Mycena sanguinolenta</name>
    <dbReference type="NCBI Taxonomy" id="230812"/>
    <lineage>
        <taxon>Eukaryota</taxon>
        <taxon>Fungi</taxon>
        <taxon>Dikarya</taxon>
        <taxon>Basidiomycota</taxon>
        <taxon>Agaricomycotina</taxon>
        <taxon>Agaricomycetes</taxon>
        <taxon>Agaricomycetidae</taxon>
        <taxon>Agaricales</taxon>
        <taxon>Marasmiineae</taxon>
        <taxon>Mycenaceae</taxon>
        <taxon>Mycena</taxon>
    </lineage>
</organism>
<gene>
    <name evidence="3" type="ORF">MSAN_01474600</name>
</gene>